<keyword evidence="3" id="KW-1185">Reference proteome</keyword>
<dbReference type="EMBL" id="CACRXK020001870">
    <property type="protein sequence ID" value="CAB3991540.1"/>
    <property type="molecule type" value="Genomic_DNA"/>
</dbReference>
<dbReference type="AlphaFoldDB" id="A0A6S7H4P4"/>
<proteinExistence type="predicted"/>
<feature type="compositionally biased region" description="Basic and acidic residues" evidence="1">
    <location>
        <begin position="159"/>
        <end position="172"/>
    </location>
</feature>
<feature type="compositionally biased region" description="Polar residues" evidence="1">
    <location>
        <begin position="220"/>
        <end position="238"/>
    </location>
</feature>
<dbReference type="Proteomes" id="UP001152795">
    <property type="component" value="Unassembled WGS sequence"/>
</dbReference>
<gene>
    <name evidence="2" type="ORF">PACLA_8A013227</name>
</gene>
<feature type="compositionally biased region" description="Polar residues" evidence="1">
    <location>
        <begin position="72"/>
        <end position="102"/>
    </location>
</feature>
<sequence>MDGLHLPEIGQFGEDRGRCLGRMDKNITQHEGLALTGRRQTNSGEKRRSINASKSTKKKRTNNDNRERKTTSNKASNTGKSVQPKTQNTRNSNIGLPKITTNNEEDTVKSNENSGAKKARRTKPGKGDTISYVYSKSLRDENTMAFLRNSVDFEKDFNTSCRDKRSSSDHKKPYGLPALKLSEGADEREQFLNRELDFSDCSETESLLNAWEAIDDEDSSNGTTSTYHSADCSTGNDD</sequence>
<feature type="compositionally biased region" description="Basic and acidic residues" evidence="1">
    <location>
        <begin position="61"/>
        <end position="70"/>
    </location>
</feature>
<feature type="region of interest" description="Disordered" evidence="1">
    <location>
        <begin position="159"/>
        <end position="182"/>
    </location>
</feature>
<reference evidence="2" key="1">
    <citation type="submission" date="2020-04" db="EMBL/GenBank/DDBJ databases">
        <authorList>
            <person name="Alioto T."/>
            <person name="Alioto T."/>
            <person name="Gomez Garrido J."/>
        </authorList>
    </citation>
    <scope>NUCLEOTIDE SEQUENCE</scope>
    <source>
        <strain evidence="2">A484AB</strain>
    </source>
</reference>
<name>A0A6S7H4P4_PARCT</name>
<accession>A0A6S7H4P4</accession>
<feature type="region of interest" description="Disordered" evidence="1">
    <location>
        <begin position="1"/>
        <end position="130"/>
    </location>
</feature>
<evidence type="ECO:0000313" key="3">
    <source>
        <dbReference type="Proteomes" id="UP001152795"/>
    </source>
</evidence>
<feature type="region of interest" description="Disordered" evidence="1">
    <location>
        <begin position="214"/>
        <end position="238"/>
    </location>
</feature>
<evidence type="ECO:0000313" key="2">
    <source>
        <dbReference type="EMBL" id="CAB3991540.1"/>
    </source>
</evidence>
<protein>
    <submittedName>
        <fullName evidence="2">Uncharacterized protein</fullName>
    </submittedName>
</protein>
<comment type="caution">
    <text evidence="2">The sequence shown here is derived from an EMBL/GenBank/DDBJ whole genome shotgun (WGS) entry which is preliminary data.</text>
</comment>
<evidence type="ECO:0000256" key="1">
    <source>
        <dbReference type="SAM" id="MobiDB-lite"/>
    </source>
</evidence>
<organism evidence="2 3">
    <name type="scientific">Paramuricea clavata</name>
    <name type="common">Red gorgonian</name>
    <name type="synonym">Violescent sea-whip</name>
    <dbReference type="NCBI Taxonomy" id="317549"/>
    <lineage>
        <taxon>Eukaryota</taxon>
        <taxon>Metazoa</taxon>
        <taxon>Cnidaria</taxon>
        <taxon>Anthozoa</taxon>
        <taxon>Octocorallia</taxon>
        <taxon>Malacalcyonacea</taxon>
        <taxon>Plexauridae</taxon>
        <taxon>Paramuricea</taxon>
    </lineage>
</organism>
<feature type="compositionally biased region" description="Basic and acidic residues" evidence="1">
    <location>
        <begin position="13"/>
        <end position="28"/>
    </location>
</feature>